<accession>A0A0D0DDH6</accession>
<evidence type="ECO:0000313" key="3">
    <source>
        <dbReference type="Proteomes" id="UP000054538"/>
    </source>
</evidence>
<keyword evidence="1" id="KW-0812">Transmembrane</keyword>
<dbReference type="Proteomes" id="UP000054538">
    <property type="component" value="Unassembled WGS sequence"/>
</dbReference>
<evidence type="ECO:0000256" key="1">
    <source>
        <dbReference type="SAM" id="Phobius"/>
    </source>
</evidence>
<keyword evidence="1" id="KW-0472">Membrane</keyword>
<name>A0A0D0DDH6_9AGAM</name>
<gene>
    <name evidence="2" type="ORF">PAXRUDRAFT_832245</name>
</gene>
<dbReference type="EMBL" id="KN825632">
    <property type="protein sequence ID" value="KIK82386.1"/>
    <property type="molecule type" value="Genomic_DNA"/>
</dbReference>
<feature type="transmembrane region" description="Helical" evidence="1">
    <location>
        <begin position="35"/>
        <end position="52"/>
    </location>
</feature>
<keyword evidence="1" id="KW-1133">Transmembrane helix</keyword>
<sequence>MSTLTWCVHPDFLAILSSFLSFVHNHPEPPCPIQIMPIISLTFYMVIIRITIAGSNSQGNTAPSKGLSNAINRLSARISRGGGRTRSRRQKLVSA</sequence>
<reference evidence="2 3" key="1">
    <citation type="submission" date="2014-04" db="EMBL/GenBank/DDBJ databases">
        <authorList>
            <consortium name="DOE Joint Genome Institute"/>
            <person name="Kuo A."/>
            <person name="Kohler A."/>
            <person name="Jargeat P."/>
            <person name="Nagy L.G."/>
            <person name="Floudas D."/>
            <person name="Copeland A."/>
            <person name="Barry K.W."/>
            <person name="Cichocki N."/>
            <person name="Veneault-Fourrey C."/>
            <person name="LaButti K."/>
            <person name="Lindquist E.A."/>
            <person name="Lipzen A."/>
            <person name="Lundell T."/>
            <person name="Morin E."/>
            <person name="Murat C."/>
            <person name="Sun H."/>
            <person name="Tunlid A."/>
            <person name="Henrissat B."/>
            <person name="Grigoriev I.V."/>
            <person name="Hibbett D.S."/>
            <person name="Martin F."/>
            <person name="Nordberg H.P."/>
            <person name="Cantor M.N."/>
            <person name="Hua S.X."/>
        </authorList>
    </citation>
    <scope>NUCLEOTIDE SEQUENCE [LARGE SCALE GENOMIC DNA]</scope>
    <source>
        <strain evidence="2 3">Ve08.2h10</strain>
    </source>
</reference>
<organism evidence="2 3">
    <name type="scientific">Paxillus rubicundulus Ve08.2h10</name>
    <dbReference type="NCBI Taxonomy" id="930991"/>
    <lineage>
        <taxon>Eukaryota</taxon>
        <taxon>Fungi</taxon>
        <taxon>Dikarya</taxon>
        <taxon>Basidiomycota</taxon>
        <taxon>Agaricomycotina</taxon>
        <taxon>Agaricomycetes</taxon>
        <taxon>Agaricomycetidae</taxon>
        <taxon>Boletales</taxon>
        <taxon>Paxilineae</taxon>
        <taxon>Paxillaceae</taxon>
        <taxon>Paxillus</taxon>
    </lineage>
</organism>
<proteinExistence type="predicted"/>
<dbReference type="AlphaFoldDB" id="A0A0D0DDH6"/>
<reference evidence="3" key="2">
    <citation type="submission" date="2015-01" db="EMBL/GenBank/DDBJ databases">
        <title>Evolutionary Origins and Diversification of the Mycorrhizal Mutualists.</title>
        <authorList>
            <consortium name="DOE Joint Genome Institute"/>
            <consortium name="Mycorrhizal Genomics Consortium"/>
            <person name="Kohler A."/>
            <person name="Kuo A."/>
            <person name="Nagy L.G."/>
            <person name="Floudas D."/>
            <person name="Copeland A."/>
            <person name="Barry K.W."/>
            <person name="Cichocki N."/>
            <person name="Veneault-Fourrey C."/>
            <person name="LaButti K."/>
            <person name="Lindquist E.A."/>
            <person name="Lipzen A."/>
            <person name="Lundell T."/>
            <person name="Morin E."/>
            <person name="Murat C."/>
            <person name="Riley R."/>
            <person name="Ohm R."/>
            <person name="Sun H."/>
            <person name="Tunlid A."/>
            <person name="Henrissat B."/>
            <person name="Grigoriev I.V."/>
            <person name="Hibbett D.S."/>
            <person name="Martin F."/>
        </authorList>
    </citation>
    <scope>NUCLEOTIDE SEQUENCE [LARGE SCALE GENOMIC DNA]</scope>
    <source>
        <strain evidence="3">Ve08.2h10</strain>
    </source>
</reference>
<evidence type="ECO:0000313" key="2">
    <source>
        <dbReference type="EMBL" id="KIK82386.1"/>
    </source>
</evidence>
<protein>
    <submittedName>
        <fullName evidence="2">Uncharacterized protein</fullName>
    </submittedName>
</protein>
<keyword evidence="3" id="KW-1185">Reference proteome</keyword>
<dbReference type="OrthoDB" id="3354175at2759"/>
<dbReference type="HOGENOM" id="CLU_2373431_0_0_1"/>
<dbReference type="InParanoid" id="A0A0D0DDH6"/>